<evidence type="ECO:0000313" key="2">
    <source>
        <dbReference type="EMBL" id="QTD96536.1"/>
    </source>
</evidence>
<proteinExistence type="predicted"/>
<accession>A0ABX7TJ02</accession>
<protein>
    <submittedName>
        <fullName evidence="2">Uncharacterized protein</fullName>
    </submittedName>
</protein>
<gene>
    <name evidence="2" type="ORF">S1361_04200</name>
</gene>
<reference evidence="2 3" key="1">
    <citation type="submission" date="2021-03" db="EMBL/GenBank/DDBJ databases">
        <title>Complete genome sequence of Streptomyces cyanogenus S136, producer of anticancer angucycline landomycin A.</title>
        <authorList>
            <person name="Hrab P."/>
            <person name="Ruckert C."/>
            <person name="Busche T."/>
            <person name="Ostash I."/>
            <person name="Kalinowski J."/>
            <person name="Fedorenko V."/>
            <person name="Yushchuk O."/>
            <person name="Ostash B."/>
        </authorList>
    </citation>
    <scope>NUCLEOTIDE SEQUENCE [LARGE SCALE GENOMIC DNA]</scope>
    <source>
        <strain evidence="2 3">S136</strain>
    </source>
</reference>
<dbReference type="Proteomes" id="UP000663908">
    <property type="component" value="Chromosome"/>
</dbReference>
<feature type="region of interest" description="Disordered" evidence="1">
    <location>
        <begin position="33"/>
        <end position="52"/>
    </location>
</feature>
<name>A0ABX7TJ02_STRCY</name>
<evidence type="ECO:0000313" key="3">
    <source>
        <dbReference type="Proteomes" id="UP000663908"/>
    </source>
</evidence>
<evidence type="ECO:0000256" key="1">
    <source>
        <dbReference type="SAM" id="MobiDB-lite"/>
    </source>
</evidence>
<dbReference type="EMBL" id="CP071839">
    <property type="protein sequence ID" value="QTD96536.1"/>
    <property type="molecule type" value="Genomic_DNA"/>
</dbReference>
<dbReference type="RefSeq" id="WP_208030495.1">
    <property type="nucleotide sequence ID" value="NZ_CP071839.1"/>
</dbReference>
<organism evidence="2 3">
    <name type="scientific">Streptomyces cyanogenus</name>
    <dbReference type="NCBI Taxonomy" id="80860"/>
    <lineage>
        <taxon>Bacteria</taxon>
        <taxon>Bacillati</taxon>
        <taxon>Actinomycetota</taxon>
        <taxon>Actinomycetes</taxon>
        <taxon>Kitasatosporales</taxon>
        <taxon>Streptomycetaceae</taxon>
        <taxon>Streptomyces</taxon>
    </lineage>
</organism>
<keyword evidence="3" id="KW-1185">Reference proteome</keyword>
<sequence>MTAAVVIPLLLLAGTLLPGLYADWKAYRRRTRLPLPPARSGSPMRTAGGPPR</sequence>